<keyword evidence="1" id="KW-0732">Signal</keyword>
<evidence type="ECO:0008006" key="4">
    <source>
        <dbReference type="Google" id="ProtNLM"/>
    </source>
</evidence>
<evidence type="ECO:0000313" key="2">
    <source>
        <dbReference type="EMBL" id="CAH0533932.1"/>
    </source>
</evidence>
<dbReference type="EMBL" id="CAKLDI010000001">
    <property type="protein sequence ID" value="CAH0533932.1"/>
    <property type="molecule type" value="Genomic_DNA"/>
</dbReference>
<sequence>MQRFSLFSIFCLTTLLMGCAEHAPLGDSVARLKTEQTYDQQATANHQDYVPQASGERMQPAVLLYQRTAAPQTLSTQKQGDSIKVELAK</sequence>
<organism evidence="2 3">
    <name type="scientific">Vibrio stylophorae</name>
    <dbReference type="NCBI Taxonomy" id="659351"/>
    <lineage>
        <taxon>Bacteria</taxon>
        <taxon>Pseudomonadati</taxon>
        <taxon>Pseudomonadota</taxon>
        <taxon>Gammaproteobacteria</taxon>
        <taxon>Vibrionales</taxon>
        <taxon>Vibrionaceae</taxon>
        <taxon>Vibrio</taxon>
    </lineage>
</organism>
<name>A0ABM8ZUF3_9VIBR</name>
<dbReference type="PROSITE" id="PS51257">
    <property type="entry name" value="PROKAR_LIPOPROTEIN"/>
    <property type="match status" value="1"/>
</dbReference>
<feature type="chain" id="PRO_5047435305" description="Lipoprotein" evidence="1">
    <location>
        <begin position="24"/>
        <end position="89"/>
    </location>
</feature>
<keyword evidence="3" id="KW-1185">Reference proteome</keyword>
<dbReference type="Proteomes" id="UP000838672">
    <property type="component" value="Unassembled WGS sequence"/>
</dbReference>
<proteinExistence type="predicted"/>
<protein>
    <recommendedName>
        <fullName evidence="4">Lipoprotein</fullName>
    </recommendedName>
</protein>
<feature type="signal peptide" evidence="1">
    <location>
        <begin position="1"/>
        <end position="23"/>
    </location>
</feature>
<evidence type="ECO:0000256" key="1">
    <source>
        <dbReference type="SAM" id="SignalP"/>
    </source>
</evidence>
<evidence type="ECO:0000313" key="3">
    <source>
        <dbReference type="Proteomes" id="UP000838672"/>
    </source>
</evidence>
<comment type="caution">
    <text evidence="2">The sequence shown here is derived from an EMBL/GenBank/DDBJ whole genome shotgun (WGS) entry which is preliminary data.</text>
</comment>
<accession>A0ABM8ZUF3</accession>
<reference evidence="2" key="1">
    <citation type="submission" date="2021-11" db="EMBL/GenBank/DDBJ databases">
        <authorList>
            <person name="Rodrigo-Torres L."/>
            <person name="Arahal R. D."/>
            <person name="Lucena T."/>
        </authorList>
    </citation>
    <scope>NUCLEOTIDE SEQUENCE</scope>
    <source>
        <strain evidence="2">CECT 7929</strain>
    </source>
</reference>
<gene>
    <name evidence="2" type="ORF">VST7929_01809</name>
</gene>